<evidence type="ECO:0000256" key="1">
    <source>
        <dbReference type="SAM" id="SignalP"/>
    </source>
</evidence>
<feature type="chain" id="PRO_5003283548" description="DUF4468 domain-containing protein" evidence="1">
    <location>
        <begin position="20"/>
        <end position="238"/>
    </location>
</feature>
<organism evidence="2 3">
    <name type="scientific">Fluviicola taffensis (strain DSM 16823 / NCIMB 13979 / RW262)</name>
    <dbReference type="NCBI Taxonomy" id="755732"/>
    <lineage>
        <taxon>Bacteria</taxon>
        <taxon>Pseudomonadati</taxon>
        <taxon>Bacteroidota</taxon>
        <taxon>Flavobacteriia</taxon>
        <taxon>Flavobacteriales</taxon>
        <taxon>Crocinitomicaceae</taxon>
        <taxon>Fluviicola</taxon>
    </lineage>
</organism>
<keyword evidence="1" id="KW-0732">Signal</keyword>
<accession>F2IBJ8</accession>
<dbReference type="EMBL" id="CP002542">
    <property type="protein sequence ID" value="AEA44306.1"/>
    <property type="molecule type" value="Genomic_DNA"/>
</dbReference>
<reference evidence="2 3" key="1">
    <citation type="journal article" date="2011" name="Stand. Genomic Sci.">
        <title>Complete genome sequence of the gliding freshwater bacterium Fluviicola taffensis type strain (RW262).</title>
        <authorList>
            <person name="Woyke T."/>
            <person name="Chertkov O."/>
            <person name="Lapidus A."/>
            <person name="Nolan M."/>
            <person name="Lucas S."/>
            <person name="Del Rio T.G."/>
            <person name="Tice H."/>
            <person name="Cheng J.F."/>
            <person name="Tapia R."/>
            <person name="Han C."/>
            <person name="Goodwin L."/>
            <person name="Pitluck S."/>
            <person name="Liolios K."/>
            <person name="Pagani I."/>
            <person name="Ivanova N."/>
            <person name="Huntemann M."/>
            <person name="Mavromatis K."/>
            <person name="Mikhailova N."/>
            <person name="Pati A."/>
            <person name="Chen A."/>
            <person name="Palaniappan K."/>
            <person name="Land M."/>
            <person name="Hauser L."/>
            <person name="Brambilla E.M."/>
            <person name="Rohde M."/>
            <person name="Mwirichia R."/>
            <person name="Sikorski J."/>
            <person name="Tindall B.J."/>
            <person name="Goker M."/>
            <person name="Bristow J."/>
            <person name="Eisen J.A."/>
            <person name="Markowitz V."/>
            <person name="Hugenholtz P."/>
            <person name="Klenk H.P."/>
            <person name="Kyrpides N.C."/>
        </authorList>
    </citation>
    <scope>NUCLEOTIDE SEQUENCE [LARGE SCALE GENOMIC DNA]</scope>
    <source>
        <strain evidence="3">DSM 16823 / RW262 / RW262</strain>
    </source>
</reference>
<dbReference type="RefSeq" id="WP_013687076.1">
    <property type="nucleotide sequence ID" value="NC_015321.1"/>
</dbReference>
<name>F2IBJ8_FLUTR</name>
<dbReference type="STRING" id="755732.Fluta_2320"/>
<keyword evidence="3" id="KW-1185">Reference proteome</keyword>
<reference evidence="3" key="2">
    <citation type="submission" date="2011-02" db="EMBL/GenBank/DDBJ databases">
        <title>The complete genome of Fluviicola taffensis DSM 16823.</title>
        <authorList>
            <consortium name="US DOE Joint Genome Institute (JGI-PGF)"/>
            <person name="Lucas S."/>
            <person name="Copeland A."/>
            <person name="Lapidus A."/>
            <person name="Bruce D."/>
            <person name="Goodwin L."/>
            <person name="Pitluck S."/>
            <person name="Kyrpides N."/>
            <person name="Mavromatis K."/>
            <person name="Ivanova N."/>
            <person name="Mikhailova N."/>
            <person name="Pagani I."/>
            <person name="Chertkov O."/>
            <person name="Detter J.C."/>
            <person name="Han C."/>
            <person name="Tapia R."/>
            <person name="Land M."/>
            <person name="Hauser L."/>
            <person name="Markowitz V."/>
            <person name="Cheng J.-F."/>
            <person name="Hugenholtz P."/>
            <person name="Woyke T."/>
            <person name="Wu D."/>
            <person name="Tindall B."/>
            <person name="Pomrenke H.G."/>
            <person name="Brambilla E."/>
            <person name="Klenk H.-P."/>
            <person name="Eisen J.A."/>
        </authorList>
    </citation>
    <scope>NUCLEOTIDE SEQUENCE [LARGE SCALE GENOMIC DNA]</scope>
    <source>
        <strain evidence="3">DSM 16823 / RW262 / RW262</strain>
    </source>
</reference>
<feature type="signal peptide" evidence="1">
    <location>
        <begin position="1"/>
        <end position="19"/>
    </location>
</feature>
<dbReference type="AlphaFoldDB" id="F2IBJ8"/>
<sequence precursor="true">MFKLILLLAYISALTTAHSQDLFPMKGDYIYYDFEEETHNTKHCLKYYSSQLDSANQYNQGASELMTAVRSKAQNLNELKVTLVGLKNTTVNFTASPSLAKMTSCIGEIKNPASLLLGLPTGAQLLEESLLFSLSSVGKFKVSGQYITATVKVVFKSDNKYSLVFTNFQITYIGTQGLKAVTEVLNLEEVYKSLKNGDSRSKMYNRGMKSMKEIDDLVKSCARIYSQELKRIYEIDDL</sequence>
<dbReference type="KEGG" id="fte:Fluta_2320"/>
<gene>
    <name evidence="2" type="ordered locus">Fluta_2320</name>
</gene>
<evidence type="ECO:0000313" key="2">
    <source>
        <dbReference type="EMBL" id="AEA44306.1"/>
    </source>
</evidence>
<evidence type="ECO:0008006" key="4">
    <source>
        <dbReference type="Google" id="ProtNLM"/>
    </source>
</evidence>
<proteinExistence type="predicted"/>
<protein>
    <recommendedName>
        <fullName evidence="4">DUF4468 domain-containing protein</fullName>
    </recommendedName>
</protein>
<dbReference type="HOGENOM" id="CLU_1164516_0_0_10"/>
<evidence type="ECO:0000313" key="3">
    <source>
        <dbReference type="Proteomes" id="UP000007463"/>
    </source>
</evidence>
<dbReference type="Proteomes" id="UP000007463">
    <property type="component" value="Chromosome"/>
</dbReference>